<dbReference type="GO" id="GO:0006310">
    <property type="term" value="P:DNA recombination"/>
    <property type="evidence" value="ECO:0007669"/>
    <property type="project" value="UniProtKB-KW"/>
</dbReference>
<protein>
    <recommendedName>
        <fullName evidence="1">ATP-dependent DNA helicase</fullName>
        <ecNumber evidence="1">5.6.2.3</ecNumber>
    </recommendedName>
</protein>
<reference evidence="4" key="1">
    <citation type="submission" date="2025-08" db="UniProtKB">
        <authorList>
            <consortium name="RefSeq"/>
        </authorList>
    </citation>
    <scope>IDENTIFICATION</scope>
    <source>
        <strain evidence="4">OHB3-1</strain>
    </source>
</reference>
<comment type="similarity">
    <text evidence="1">Belongs to the helicase family.</text>
</comment>
<dbReference type="Proteomes" id="UP000504603">
    <property type="component" value="Unplaced"/>
</dbReference>
<dbReference type="AlphaFoldDB" id="A0A6J1DEI7"/>
<sequence>MLTEYFYMCQKYETARKFLYKEFPQHYVWGKQLRIWKERKKGVVVSRIVGANPREGEIYYLRLLLNHVRGPTSFEYLLTVNGKRLSSFKEAAREIGLLDSDQSVVECLDEAVSFEMPNAFRRLFATLLMYCEPIDVRKLWEDYSHVLSEDYRKDEQPNLEYHIQCSLRDIKVFLESMGKQITMYDLPIIKPMQIFANDCNTKDILDERSIIVSDEDIQASSKLNEDQKLAYDIIVQRIMNNKSGVFFIDGPGGTGKTFLYRALLATIRSRGMIAIATATSGVAASIMPGGRTTHSRFNIPLQAIESSMQYF</sequence>
<dbReference type="InterPro" id="IPR027417">
    <property type="entry name" value="P-loop_NTPase"/>
</dbReference>
<dbReference type="GO" id="GO:0005524">
    <property type="term" value="F:ATP binding"/>
    <property type="evidence" value="ECO:0007669"/>
    <property type="project" value="UniProtKB-KW"/>
</dbReference>
<keyword evidence="1" id="KW-0233">DNA recombination</keyword>
<keyword evidence="3" id="KW-1185">Reference proteome</keyword>
<comment type="cofactor">
    <cofactor evidence="1">
        <name>Mg(2+)</name>
        <dbReference type="ChEBI" id="CHEBI:18420"/>
    </cofactor>
</comment>
<dbReference type="PANTHER" id="PTHR10492">
    <property type="match status" value="1"/>
</dbReference>
<evidence type="ECO:0000256" key="1">
    <source>
        <dbReference type="RuleBase" id="RU363044"/>
    </source>
</evidence>
<dbReference type="GO" id="GO:0006281">
    <property type="term" value="P:DNA repair"/>
    <property type="evidence" value="ECO:0007669"/>
    <property type="project" value="UniProtKB-KW"/>
</dbReference>
<feature type="domain" description="DNA helicase Pif1-like DEAD-box helicase" evidence="2">
    <location>
        <begin position="222"/>
        <end position="307"/>
    </location>
</feature>
<dbReference type="KEGG" id="mcha:111020056"/>
<keyword evidence="1" id="KW-0227">DNA damage</keyword>
<evidence type="ECO:0000313" key="3">
    <source>
        <dbReference type="Proteomes" id="UP000504603"/>
    </source>
</evidence>
<organism evidence="3 4">
    <name type="scientific">Momordica charantia</name>
    <name type="common">Bitter gourd</name>
    <name type="synonym">Balsam pear</name>
    <dbReference type="NCBI Taxonomy" id="3673"/>
    <lineage>
        <taxon>Eukaryota</taxon>
        <taxon>Viridiplantae</taxon>
        <taxon>Streptophyta</taxon>
        <taxon>Embryophyta</taxon>
        <taxon>Tracheophyta</taxon>
        <taxon>Spermatophyta</taxon>
        <taxon>Magnoliopsida</taxon>
        <taxon>eudicotyledons</taxon>
        <taxon>Gunneridae</taxon>
        <taxon>Pentapetalae</taxon>
        <taxon>rosids</taxon>
        <taxon>fabids</taxon>
        <taxon>Cucurbitales</taxon>
        <taxon>Cucurbitaceae</taxon>
        <taxon>Momordiceae</taxon>
        <taxon>Momordica</taxon>
    </lineage>
</organism>
<dbReference type="GeneID" id="111020056"/>
<keyword evidence="1" id="KW-0378">Hydrolase</keyword>
<dbReference type="OrthoDB" id="2439059at2759"/>
<keyword evidence="1" id="KW-0067">ATP-binding</keyword>
<dbReference type="Pfam" id="PF05970">
    <property type="entry name" value="PIF1"/>
    <property type="match status" value="1"/>
</dbReference>
<name>A0A6J1DEI7_MOMCH</name>
<dbReference type="PANTHER" id="PTHR10492:SF94">
    <property type="entry name" value="ATP-DEPENDENT DNA HELICASE"/>
    <property type="match status" value="1"/>
</dbReference>
<dbReference type="RefSeq" id="XP_022152308.1">
    <property type="nucleotide sequence ID" value="XM_022296616.1"/>
</dbReference>
<dbReference type="EC" id="5.6.2.3" evidence="1"/>
<dbReference type="InterPro" id="IPR010285">
    <property type="entry name" value="DNA_helicase_pif1-like_DEAD"/>
</dbReference>
<dbReference type="GO" id="GO:0000723">
    <property type="term" value="P:telomere maintenance"/>
    <property type="evidence" value="ECO:0007669"/>
    <property type="project" value="InterPro"/>
</dbReference>
<accession>A0A6J1DEI7</accession>
<keyword evidence="1" id="KW-0547">Nucleotide-binding</keyword>
<evidence type="ECO:0000259" key="2">
    <source>
        <dbReference type="Pfam" id="PF05970"/>
    </source>
</evidence>
<proteinExistence type="inferred from homology"/>
<comment type="catalytic activity">
    <reaction evidence="1">
        <text>ATP + H2O = ADP + phosphate + H(+)</text>
        <dbReference type="Rhea" id="RHEA:13065"/>
        <dbReference type="ChEBI" id="CHEBI:15377"/>
        <dbReference type="ChEBI" id="CHEBI:15378"/>
        <dbReference type="ChEBI" id="CHEBI:30616"/>
        <dbReference type="ChEBI" id="CHEBI:43474"/>
        <dbReference type="ChEBI" id="CHEBI:456216"/>
        <dbReference type="EC" id="5.6.2.3"/>
    </reaction>
</comment>
<gene>
    <name evidence="4" type="primary">LOC111020056</name>
</gene>
<dbReference type="SUPFAM" id="SSF52540">
    <property type="entry name" value="P-loop containing nucleoside triphosphate hydrolases"/>
    <property type="match status" value="1"/>
</dbReference>
<dbReference type="Gene3D" id="3.40.50.300">
    <property type="entry name" value="P-loop containing nucleotide triphosphate hydrolases"/>
    <property type="match status" value="1"/>
</dbReference>
<evidence type="ECO:0000313" key="4">
    <source>
        <dbReference type="RefSeq" id="XP_022152308.1"/>
    </source>
</evidence>
<keyword evidence="1" id="KW-0347">Helicase</keyword>
<dbReference type="GO" id="GO:0016787">
    <property type="term" value="F:hydrolase activity"/>
    <property type="evidence" value="ECO:0007669"/>
    <property type="project" value="UniProtKB-KW"/>
</dbReference>
<dbReference type="GO" id="GO:0043139">
    <property type="term" value="F:5'-3' DNA helicase activity"/>
    <property type="evidence" value="ECO:0007669"/>
    <property type="project" value="UniProtKB-EC"/>
</dbReference>
<keyword evidence="1" id="KW-0234">DNA repair</keyword>